<evidence type="ECO:0000256" key="1">
    <source>
        <dbReference type="SAM" id="SignalP"/>
    </source>
</evidence>
<feature type="signal peptide" evidence="1">
    <location>
        <begin position="1"/>
        <end position="19"/>
    </location>
</feature>
<gene>
    <name evidence="2" type="ORF">LVJ82_17515</name>
</gene>
<keyword evidence="1" id="KW-0732">Signal</keyword>
<organism evidence="2 3">
    <name type="scientific">Vitreoscilla massiliensis</name>
    <dbReference type="NCBI Taxonomy" id="1689272"/>
    <lineage>
        <taxon>Bacteria</taxon>
        <taxon>Pseudomonadati</taxon>
        <taxon>Pseudomonadota</taxon>
        <taxon>Betaproteobacteria</taxon>
        <taxon>Neisseriales</taxon>
        <taxon>Neisseriaceae</taxon>
        <taxon>Vitreoscilla</taxon>
    </lineage>
</organism>
<evidence type="ECO:0000313" key="3">
    <source>
        <dbReference type="Proteomes" id="UP000832011"/>
    </source>
</evidence>
<proteinExistence type="predicted"/>
<evidence type="ECO:0000313" key="2">
    <source>
        <dbReference type="EMBL" id="UOO89217.1"/>
    </source>
</evidence>
<dbReference type="EMBL" id="CP091511">
    <property type="protein sequence ID" value="UOO89217.1"/>
    <property type="molecule type" value="Genomic_DNA"/>
</dbReference>
<reference evidence="2 3" key="1">
    <citation type="journal article" date="2022" name="Res Sq">
        <title>Evolution of multicellular longitudinally dividing oral cavity symbionts (Neisseriaceae).</title>
        <authorList>
            <person name="Nyongesa S."/>
            <person name="Weber P."/>
            <person name="Bernet E."/>
            <person name="Pullido F."/>
            <person name="Nieckarz M."/>
            <person name="Delaby M."/>
            <person name="Nieves C."/>
            <person name="Viehboeck T."/>
            <person name="Krause N."/>
            <person name="Rivera-Millot A."/>
            <person name="Nakamura A."/>
            <person name="Vischer N."/>
            <person name="VanNieuwenhze M."/>
            <person name="Brun Y."/>
            <person name="Cava F."/>
            <person name="Bulgheresi S."/>
            <person name="Veyrier F."/>
        </authorList>
    </citation>
    <scope>NUCLEOTIDE SEQUENCE [LARGE SCALE GENOMIC DNA]</scope>
    <source>
        <strain evidence="2 3">SN4</strain>
    </source>
</reference>
<evidence type="ECO:0008006" key="4">
    <source>
        <dbReference type="Google" id="ProtNLM"/>
    </source>
</evidence>
<sequence>MKNPLHCLLVLSLATTITACDSGSAGKAKKDAEEVYDYRNERYQDFYSRYMRKTKIDYLIITPQVIRKKLGLDPTPDDVFARVDIERVKPSEQKTLIINNLNNQEEILAYYNRNGTTFAPCNVIDQVEHFFVSKIHNRPNGVKDTFMFPLNPSNLST</sequence>
<feature type="chain" id="PRO_5045346157" description="Lipoprotein" evidence="1">
    <location>
        <begin position="20"/>
        <end position="157"/>
    </location>
</feature>
<dbReference type="RefSeq" id="WP_058356922.1">
    <property type="nucleotide sequence ID" value="NZ_CABKVG010000010.1"/>
</dbReference>
<dbReference type="Proteomes" id="UP000832011">
    <property type="component" value="Chromosome"/>
</dbReference>
<name>A0ABY4E764_9NEIS</name>
<dbReference type="PROSITE" id="PS51257">
    <property type="entry name" value="PROKAR_LIPOPROTEIN"/>
    <property type="match status" value="1"/>
</dbReference>
<protein>
    <recommendedName>
        <fullName evidence="4">Lipoprotein</fullName>
    </recommendedName>
</protein>
<accession>A0ABY4E764</accession>
<keyword evidence="3" id="KW-1185">Reference proteome</keyword>